<proteinExistence type="predicted"/>
<keyword evidence="1" id="KW-1133">Transmembrane helix</keyword>
<sequence length="60" mass="6948">MESFKLSAFFWRFVAIGLIFVAITSYFVTIELIFVAITSYFVAIELIFVAIPKLTLLYIF</sequence>
<gene>
    <name evidence="2" type="ORF">FC756_07610</name>
</gene>
<comment type="caution">
    <text evidence="2">The sequence shown here is derived from an EMBL/GenBank/DDBJ whole genome shotgun (WGS) entry which is preliminary data.</text>
</comment>
<organism evidence="2 3">
    <name type="scientific">Lysinibacillus mangiferihumi</name>
    <dbReference type="NCBI Taxonomy" id="1130819"/>
    <lineage>
        <taxon>Bacteria</taxon>
        <taxon>Bacillati</taxon>
        <taxon>Bacillota</taxon>
        <taxon>Bacilli</taxon>
        <taxon>Bacillales</taxon>
        <taxon>Bacillaceae</taxon>
        <taxon>Lysinibacillus</taxon>
    </lineage>
</organism>
<name>A0A4U2Z8A0_9BACI</name>
<protein>
    <submittedName>
        <fullName evidence="2">Uncharacterized protein</fullName>
    </submittedName>
</protein>
<keyword evidence="3" id="KW-1185">Reference proteome</keyword>
<dbReference type="EMBL" id="SZPU01000021">
    <property type="protein sequence ID" value="TKI70508.1"/>
    <property type="molecule type" value="Genomic_DNA"/>
</dbReference>
<dbReference type="Proteomes" id="UP000308744">
    <property type="component" value="Unassembled WGS sequence"/>
</dbReference>
<keyword evidence="1" id="KW-0812">Transmembrane</keyword>
<evidence type="ECO:0000256" key="1">
    <source>
        <dbReference type="SAM" id="Phobius"/>
    </source>
</evidence>
<feature type="transmembrane region" description="Helical" evidence="1">
    <location>
        <begin position="9"/>
        <end position="27"/>
    </location>
</feature>
<reference evidence="2 3" key="1">
    <citation type="submission" date="2019-04" db="EMBL/GenBank/DDBJ databases">
        <title>Lysinibacillus genome sequencing.</title>
        <authorList>
            <person name="Dunlap C."/>
        </authorList>
    </citation>
    <scope>NUCLEOTIDE SEQUENCE [LARGE SCALE GENOMIC DNA]</scope>
    <source>
        <strain evidence="2 3">CCTCC AB 2010389</strain>
    </source>
</reference>
<keyword evidence="1" id="KW-0472">Membrane</keyword>
<dbReference type="RefSeq" id="WP_107894373.1">
    <property type="nucleotide sequence ID" value="NZ_PYWM01000003.1"/>
</dbReference>
<evidence type="ECO:0000313" key="2">
    <source>
        <dbReference type="EMBL" id="TKI70508.1"/>
    </source>
</evidence>
<dbReference type="AlphaFoldDB" id="A0A4U2Z8A0"/>
<evidence type="ECO:0000313" key="3">
    <source>
        <dbReference type="Proteomes" id="UP000308744"/>
    </source>
</evidence>
<accession>A0A4U2Z8A0</accession>
<feature type="transmembrane region" description="Helical" evidence="1">
    <location>
        <begin position="33"/>
        <end position="59"/>
    </location>
</feature>